<comment type="caution">
    <text evidence="1">The sequence shown here is derived from an EMBL/GenBank/DDBJ whole genome shotgun (WGS) entry which is preliminary data.</text>
</comment>
<evidence type="ECO:0000313" key="1">
    <source>
        <dbReference type="EMBL" id="KAK0492920.1"/>
    </source>
</evidence>
<dbReference type="Proteomes" id="UP001175228">
    <property type="component" value="Unassembled WGS sequence"/>
</dbReference>
<keyword evidence="2" id="KW-1185">Reference proteome</keyword>
<name>A0AA39PZI9_9AGAR</name>
<sequence length="444" mass="50568">MNALPERYSLEDVVEFVDDKLREESERANHRMTISFPSFSTPAHIPVILRHPRYSAYKRVLLPSLEFEDLNELAVLLRDSDISSLPHDGDFVEFALHNPIFRSIHIPPLDARPPDFRKLVLRNIALIDLRLWSDVLRPFVRLAFCDINEITLMGPGRSSVPTSWAENIMALTIWNVSIPRDTLSEIIFSCLKLDILILGHLRLTANEGLARTSAQAASHVHELKELSLINFPRAHMADFLRMMRLFSRVKISVHSLRKLIVAMDPTPNSVLSVDLKHELKALLRDNLLRRSGDASSMLKEVRVVCEAFDGYICGNVLSQISLTSLIHHSRLSKITVELWDKPTIPVQLLSRIVGGLPTHASLCIIFATSGNVPMELKNLDRAILERYEKGRPNERERPPTTDLGIEILPSDSNEIAKHRARENFREHILRQSIRKGYLVIRDSI</sequence>
<protein>
    <submittedName>
        <fullName evidence="1">Uncharacterized protein</fullName>
    </submittedName>
</protein>
<reference evidence="1" key="1">
    <citation type="submission" date="2023-06" db="EMBL/GenBank/DDBJ databases">
        <authorList>
            <consortium name="Lawrence Berkeley National Laboratory"/>
            <person name="Ahrendt S."/>
            <person name="Sahu N."/>
            <person name="Indic B."/>
            <person name="Wong-Bajracharya J."/>
            <person name="Merenyi Z."/>
            <person name="Ke H.-M."/>
            <person name="Monk M."/>
            <person name="Kocsube S."/>
            <person name="Drula E."/>
            <person name="Lipzen A."/>
            <person name="Balint B."/>
            <person name="Henrissat B."/>
            <person name="Andreopoulos B."/>
            <person name="Martin F.M."/>
            <person name="Harder C.B."/>
            <person name="Rigling D."/>
            <person name="Ford K.L."/>
            <person name="Foster G.D."/>
            <person name="Pangilinan J."/>
            <person name="Papanicolaou A."/>
            <person name="Barry K."/>
            <person name="LaButti K."/>
            <person name="Viragh M."/>
            <person name="Koriabine M."/>
            <person name="Yan M."/>
            <person name="Riley R."/>
            <person name="Champramary S."/>
            <person name="Plett K.L."/>
            <person name="Tsai I.J."/>
            <person name="Slot J."/>
            <person name="Sipos G."/>
            <person name="Plett J."/>
            <person name="Nagy L.G."/>
            <person name="Grigoriev I.V."/>
        </authorList>
    </citation>
    <scope>NUCLEOTIDE SEQUENCE</scope>
    <source>
        <strain evidence="1">HWK02</strain>
    </source>
</reference>
<dbReference type="AlphaFoldDB" id="A0AA39PZI9"/>
<gene>
    <name evidence="1" type="ORF">EDD18DRAFT_441339</name>
</gene>
<dbReference type="EMBL" id="JAUEPU010000027">
    <property type="protein sequence ID" value="KAK0492920.1"/>
    <property type="molecule type" value="Genomic_DNA"/>
</dbReference>
<accession>A0AA39PZI9</accession>
<proteinExistence type="predicted"/>
<evidence type="ECO:0000313" key="2">
    <source>
        <dbReference type="Proteomes" id="UP001175228"/>
    </source>
</evidence>
<organism evidence="1 2">
    <name type="scientific">Armillaria luteobubalina</name>
    <dbReference type="NCBI Taxonomy" id="153913"/>
    <lineage>
        <taxon>Eukaryota</taxon>
        <taxon>Fungi</taxon>
        <taxon>Dikarya</taxon>
        <taxon>Basidiomycota</taxon>
        <taxon>Agaricomycotina</taxon>
        <taxon>Agaricomycetes</taxon>
        <taxon>Agaricomycetidae</taxon>
        <taxon>Agaricales</taxon>
        <taxon>Marasmiineae</taxon>
        <taxon>Physalacriaceae</taxon>
        <taxon>Armillaria</taxon>
    </lineage>
</organism>